<organism evidence="1 2">
    <name type="scientific">Plasmopara halstedii</name>
    <name type="common">Downy mildew of sunflower</name>
    <dbReference type="NCBI Taxonomy" id="4781"/>
    <lineage>
        <taxon>Eukaryota</taxon>
        <taxon>Sar</taxon>
        <taxon>Stramenopiles</taxon>
        <taxon>Oomycota</taxon>
        <taxon>Peronosporomycetes</taxon>
        <taxon>Peronosporales</taxon>
        <taxon>Peronosporaceae</taxon>
        <taxon>Plasmopara</taxon>
    </lineage>
</organism>
<dbReference type="RefSeq" id="XP_024580338.1">
    <property type="nucleotide sequence ID" value="XM_024730018.1"/>
</dbReference>
<name>A0A0P1AQV0_PLAHL</name>
<reference evidence="2" key="1">
    <citation type="submission" date="2014-09" db="EMBL/GenBank/DDBJ databases">
        <authorList>
            <person name="Sharma Rahul"/>
            <person name="Thines Marco"/>
        </authorList>
    </citation>
    <scope>NUCLEOTIDE SEQUENCE [LARGE SCALE GENOMIC DNA]</scope>
</reference>
<evidence type="ECO:0000313" key="2">
    <source>
        <dbReference type="Proteomes" id="UP000054928"/>
    </source>
</evidence>
<dbReference type="GeneID" id="36409299"/>
<accession>A0A0P1AQV0</accession>
<dbReference type="Proteomes" id="UP000054928">
    <property type="component" value="Unassembled WGS sequence"/>
</dbReference>
<proteinExistence type="predicted"/>
<keyword evidence="2" id="KW-1185">Reference proteome</keyword>
<sequence>MNLTDFASTIKYPSNSYKLDEITAVSATLFYSDHRLGDSKISIPDTEGRDYNRIQGLVKDHFKQYCAFKNFEYSLPLFKSFEPIDILKFGGML</sequence>
<dbReference type="EMBL" id="CCYD01000810">
    <property type="protein sequence ID" value="CEG43969.1"/>
    <property type="molecule type" value="Genomic_DNA"/>
</dbReference>
<protein>
    <submittedName>
        <fullName evidence="1">Uncharacterized protein</fullName>
    </submittedName>
</protein>
<evidence type="ECO:0000313" key="1">
    <source>
        <dbReference type="EMBL" id="CEG43969.1"/>
    </source>
</evidence>
<dbReference type="AlphaFoldDB" id="A0A0P1AQV0"/>